<evidence type="ECO:0000256" key="1">
    <source>
        <dbReference type="SAM" id="MobiDB-lite"/>
    </source>
</evidence>
<keyword evidence="2" id="KW-0812">Transmembrane</keyword>
<protein>
    <submittedName>
        <fullName evidence="3">Uncharacterized protein</fullName>
    </submittedName>
</protein>
<feature type="transmembrane region" description="Helical" evidence="2">
    <location>
        <begin position="6"/>
        <end position="27"/>
    </location>
</feature>
<evidence type="ECO:0000256" key="2">
    <source>
        <dbReference type="SAM" id="Phobius"/>
    </source>
</evidence>
<keyword evidence="4" id="KW-1185">Reference proteome</keyword>
<comment type="caution">
    <text evidence="3">The sequence shown here is derived from an EMBL/GenBank/DDBJ whole genome shotgun (WGS) entry which is preliminary data.</text>
</comment>
<dbReference type="EMBL" id="JBHSNQ010000187">
    <property type="protein sequence ID" value="MFC5543007.1"/>
    <property type="molecule type" value="Genomic_DNA"/>
</dbReference>
<proteinExistence type="predicted"/>
<sequence>MQAKYLSIMVTLGIVLVLSLSGNIYSFKKLANNESERHERYAKLLEEKEKEISDLQQEVLALENQPDIQNGENTKKSDNGGYSSGNQSTENLKNTARRFIEYAYNVNSENYVTAKQNASHYMTDELTETLFPSDGLDESQFKSTTKVSNIQVYLNSEDNKKVIVSYDLKIDYKNGYVEKRNDFVLLHMVETGGIYKVKGIEPINNIGGV</sequence>
<gene>
    <name evidence="3" type="ORF">ACFPOH_14960</name>
</gene>
<keyword evidence="2" id="KW-0472">Membrane</keyword>
<dbReference type="Proteomes" id="UP001595978">
    <property type="component" value="Unassembled WGS sequence"/>
</dbReference>
<evidence type="ECO:0000313" key="4">
    <source>
        <dbReference type="Proteomes" id="UP001595978"/>
    </source>
</evidence>
<feature type="compositionally biased region" description="Polar residues" evidence="1">
    <location>
        <begin position="80"/>
        <end position="90"/>
    </location>
</feature>
<reference evidence="4" key="1">
    <citation type="journal article" date="2019" name="Int. J. Syst. Evol. Microbiol.">
        <title>The Global Catalogue of Microorganisms (GCM) 10K type strain sequencing project: providing services to taxonomists for standard genome sequencing and annotation.</title>
        <authorList>
            <consortium name="The Broad Institute Genomics Platform"/>
            <consortium name="The Broad Institute Genome Sequencing Center for Infectious Disease"/>
            <person name="Wu L."/>
            <person name="Ma J."/>
        </authorList>
    </citation>
    <scope>NUCLEOTIDE SEQUENCE [LARGE SCALE GENOMIC DNA]</scope>
    <source>
        <strain evidence="4">CCUG 56331</strain>
    </source>
</reference>
<keyword evidence="2" id="KW-1133">Transmembrane helix</keyword>
<dbReference type="RefSeq" id="WP_390310447.1">
    <property type="nucleotide sequence ID" value="NZ_JBHSNQ010000187.1"/>
</dbReference>
<organism evidence="3 4">
    <name type="scientific">Ureibacillus suwonensis</name>
    <dbReference type="NCBI Taxonomy" id="313007"/>
    <lineage>
        <taxon>Bacteria</taxon>
        <taxon>Bacillati</taxon>
        <taxon>Bacillota</taxon>
        <taxon>Bacilli</taxon>
        <taxon>Bacillales</taxon>
        <taxon>Caryophanaceae</taxon>
        <taxon>Ureibacillus</taxon>
    </lineage>
</organism>
<name>A0ABW0RJA6_9BACL</name>
<feature type="region of interest" description="Disordered" evidence="1">
    <location>
        <begin position="62"/>
        <end position="90"/>
    </location>
</feature>
<accession>A0ABW0RJA6</accession>
<evidence type="ECO:0000313" key="3">
    <source>
        <dbReference type="EMBL" id="MFC5543007.1"/>
    </source>
</evidence>